<dbReference type="GO" id="GO:0022857">
    <property type="term" value="F:transmembrane transporter activity"/>
    <property type="evidence" value="ECO:0007669"/>
    <property type="project" value="InterPro"/>
</dbReference>
<evidence type="ECO:0000256" key="6">
    <source>
        <dbReference type="ARBA" id="ARBA00023136"/>
    </source>
</evidence>
<proteinExistence type="predicted"/>
<keyword evidence="4 7" id="KW-0812">Transmembrane</keyword>
<evidence type="ECO:0008006" key="10">
    <source>
        <dbReference type="Google" id="ProtNLM"/>
    </source>
</evidence>
<dbReference type="InterPro" id="IPR006726">
    <property type="entry name" value="PHBA_efflux_AaeB/fusaric-R"/>
</dbReference>
<comment type="caution">
    <text evidence="8">The sequence shown here is derived from an EMBL/GenBank/DDBJ whole genome shotgun (WGS) entry which is preliminary data.</text>
</comment>
<protein>
    <recommendedName>
        <fullName evidence="10">FUSC family protein</fullName>
    </recommendedName>
</protein>
<evidence type="ECO:0000313" key="9">
    <source>
        <dbReference type="Proteomes" id="UP000192721"/>
    </source>
</evidence>
<keyword evidence="2" id="KW-0813">Transport</keyword>
<keyword evidence="6 7" id="KW-0472">Membrane</keyword>
<keyword evidence="3" id="KW-1003">Cell membrane</keyword>
<reference evidence="8 9" key="1">
    <citation type="submission" date="2017-02" db="EMBL/GenBank/DDBJ databases">
        <title>Chromobacterium haemolyticum H5244.</title>
        <authorList>
            <person name="Gulvik C.A."/>
        </authorList>
    </citation>
    <scope>NUCLEOTIDE SEQUENCE [LARGE SCALE GENOMIC DNA]</scope>
    <source>
        <strain evidence="8 9">H5244</strain>
    </source>
</reference>
<evidence type="ECO:0000256" key="2">
    <source>
        <dbReference type="ARBA" id="ARBA00022448"/>
    </source>
</evidence>
<feature type="transmembrane region" description="Helical" evidence="7">
    <location>
        <begin position="50"/>
        <end position="67"/>
    </location>
</feature>
<keyword evidence="5 7" id="KW-1133">Transmembrane helix</keyword>
<name>A0A1W0D1A8_9NEIS</name>
<evidence type="ECO:0000256" key="3">
    <source>
        <dbReference type="ARBA" id="ARBA00022475"/>
    </source>
</evidence>
<feature type="transmembrane region" description="Helical" evidence="7">
    <location>
        <begin position="145"/>
        <end position="168"/>
    </location>
</feature>
<accession>A0A1W0D1A8</accession>
<evidence type="ECO:0000256" key="7">
    <source>
        <dbReference type="SAM" id="Phobius"/>
    </source>
</evidence>
<gene>
    <name evidence="8" type="ORF">B0T45_10045</name>
</gene>
<evidence type="ECO:0000256" key="4">
    <source>
        <dbReference type="ARBA" id="ARBA00022692"/>
    </source>
</evidence>
<dbReference type="Proteomes" id="UP000192721">
    <property type="component" value="Unassembled WGS sequence"/>
</dbReference>
<sequence>MEGSRWRSWRILLTPYYLNLYARQAHVLRVAAAFLVGLGLNLLFEIPHGSWMLVTILIVLGSVPHWGGVRRKALQRMGGSLLGAAAGLVAMALYRHSPLSCYAWMTALVMLSAWFALGKGEYLALLVGLTMVIVAGLGNEPVEAALWRSFNVLAGSVLGLVAAGLFPLRAIDSWRFLLADNLREAATLYSKIARRREVDAGLALERFNSRLIRMRALVAAAVQESGLPGGRFDAIQRRQRALCSLLDRMSEVAQDTPALTDGAESRRAIVRTLMRAAHGMRFNQPGMLAETLEKAVSPLALDKPSYCHWLTAEFNLVAEHLREDLALLLPSLMQVPPPSRGVLLMVWRWLSSASQGRGR</sequence>
<dbReference type="Pfam" id="PF04632">
    <property type="entry name" value="FUSC"/>
    <property type="match status" value="1"/>
</dbReference>
<dbReference type="PANTHER" id="PTHR30509:SF9">
    <property type="entry name" value="MULTIDRUG RESISTANCE PROTEIN MDTO"/>
    <property type="match status" value="1"/>
</dbReference>
<dbReference type="RefSeq" id="WP_081555395.1">
    <property type="nucleotide sequence ID" value="NZ_MUKV01000010.1"/>
</dbReference>
<dbReference type="AlphaFoldDB" id="A0A1W0D1A8"/>
<feature type="transmembrane region" description="Helical" evidence="7">
    <location>
        <begin position="102"/>
        <end position="117"/>
    </location>
</feature>
<feature type="transmembrane region" description="Helical" evidence="7">
    <location>
        <begin position="27"/>
        <end position="44"/>
    </location>
</feature>
<evidence type="ECO:0000256" key="5">
    <source>
        <dbReference type="ARBA" id="ARBA00022989"/>
    </source>
</evidence>
<organism evidence="8 9">
    <name type="scientific">Chromobacterium haemolyticum</name>
    <dbReference type="NCBI Taxonomy" id="394935"/>
    <lineage>
        <taxon>Bacteria</taxon>
        <taxon>Pseudomonadati</taxon>
        <taxon>Pseudomonadota</taxon>
        <taxon>Betaproteobacteria</taxon>
        <taxon>Neisseriales</taxon>
        <taxon>Chromobacteriaceae</taxon>
        <taxon>Chromobacterium</taxon>
    </lineage>
</organism>
<dbReference type="GO" id="GO:0005886">
    <property type="term" value="C:plasma membrane"/>
    <property type="evidence" value="ECO:0007669"/>
    <property type="project" value="UniProtKB-SubCell"/>
</dbReference>
<feature type="transmembrane region" description="Helical" evidence="7">
    <location>
        <begin position="122"/>
        <end position="139"/>
    </location>
</feature>
<evidence type="ECO:0000313" key="8">
    <source>
        <dbReference type="EMBL" id="OQS40723.1"/>
    </source>
</evidence>
<dbReference type="EMBL" id="MUKV01000010">
    <property type="protein sequence ID" value="OQS40723.1"/>
    <property type="molecule type" value="Genomic_DNA"/>
</dbReference>
<evidence type="ECO:0000256" key="1">
    <source>
        <dbReference type="ARBA" id="ARBA00004651"/>
    </source>
</evidence>
<dbReference type="PANTHER" id="PTHR30509">
    <property type="entry name" value="P-HYDROXYBENZOIC ACID EFFLUX PUMP SUBUNIT-RELATED"/>
    <property type="match status" value="1"/>
</dbReference>
<comment type="subcellular location">
    <subcellularLocation>
        <location evidence="1">Cell membrane</location>
        <topology evidence="1">Multi-pass membrane protein</topology>
    </subcellularLocation>
</comment>